<evidence type="ECO:0000313" key="2">
    <source>
        <dbReference type="Proteomes" id="UP001320706"/>
    </source>
</evidence>
<gene>
    <name evidence="1" type="ORF">M8818_007294</name>
</gene>
<organism evidence="1 2">
    <name type="scientific">Zalaria obscura</name>
    <dbReference type="NCBI Taxonomy" id="2024903"/>
    <lineage>
        <taxon>Eukaryota</taxon>
        <taxon>Fungi</taxon>
        <taxon>Dikarya</taxon>
        <taxon>Ascomycota</taxon>
        <taxon>Pezizomycotina</taxon>
        <taxon>Dothideomycetes</taxon>
        <taxon>Dothideomycetidae</taxon>
        <taxon>Dothideales</taxon>
        <taxon>Zalariaceae</taxon>
        <taxon>Zalaria</taxon>
    </lineage>
</organism>
<reference evidence="1" key="1">
    <citation type="submission" date="2024-02" db="EMBL/GenBank/DDBJ databases">
        <title>Metagenome Assembled Genome of Zalaria obscura JY119.</title>
        <authorList>
            <person name="Vighnesh L."/>
            <person name="Jagadeeshwari U."/>
            <person name="Venkata Ramana C."/>
            <person name="Sasikala C."/>
        </authorList>
    </citation>
    <scope>NUCLEOTIDE SEQUENCE</scope>
    <source>
        <strain evidence="1">JY119</strain>
    </source>
</reference>
<proteinExistence type="predicted"/>
<name>A0ACC3S6V8_9PEZI</name>
<dbReference type="Proteomes" id="UP001320706">
    <property type="component" value="Unassembled WGS sequence"/>
</dbReference>
<sequence length="380" mass="43198">MDRDVSPPALKRRRLGSDTVQTRREKESEIEEQPNPPSSMSEDLSIYSWNVNGIQPFTQRPITSFFKGRQDPKVHHNDTAGAEGPAPTASLRDFLRLRGWPTLLFLQEVKINPSDSATIRSVERSVRAPPGSAEPDYQAHFCLPSDKHNVRGFGGKVYGVCSIIRSDFLRSRVEQVRTVDWDAEGRFQIVETKPCKGIPKLSIWNIYAVNGTTNPYRDPTTGAIKGTRHDRKLAVHALLLSDCKRLEEDGYRVILAGDLNIARARIDGFPNLRTFPEQHQINRADFNAKFFDDPDGLRGIDTFRLLHRDKRGYTYYPRSRKFGESCDRVDLMICSRALKDNVKEANMLETPAFRGPSDHVPVYASFRFGESHHGNDQNRT</sequence>
<keyword evidence="2" id="KW-1185">Reference proteome</keyword>
<accession>A0ACC3S6V8</accession>
<evidence type="ECO:0000313" key="1">
    <source>
        <dbReference type="EMBL" id="KAK8194108.1"/>
    </source>
</evidence>
<comment type="caution">
    <text evidence="1">The sequence shown here is derived from an EMBL/GenBank/DDBJ whole genome shotgun (WGS) entry which is preliminary data.</text>
</comment>
<dbReference type="EMBL" id="JAMKPW020000043">
    <property type="protein sequence ID" value="KAK8194108.1"/>
    <property type="molecule type" value="Genomic_DNA"/>
</dbReference>
<protein>
    <submittedName>
        <fullName evidence="1">Uncharacterized protein</fullName>
    </submittedName>
</protein>